<keyword evidence="3" id="KW-1185">Reference proteome</keyword>
<evidence type="ECO:0000256" key="1">
    <source>
        <dbReference type="SAM" id="SignalP"/>
    </source>
</evidence>
<name>A0AA36NLW6_9DINO</name>
<dbReference type="SUPFAM" id="SSF53474">
    <property type="entry name" value="alpha/beta-Hydrolases"/>
    <property type="match status" value="1"/>
</dbReference>
<reference evidence="2" key="1">
    <citation type="submission" date="2023-08" db="EMBL/GenBank/DDBJ databases">
        <authorList>
            <person name="Chen Y."/>
            <person name="Shah S."/>
            <person name="Dougan E. K."/>
            <person name="Thang M."/>
            <person name="Chan C."/>
        </authorList>
    </citation>
    <scope>NUCLEOTIDE SEQUENCE</scope>
</reference>
<protein>
    <recommendedName>
        <fullName evidence="4">Pectin acetylesterase</fullName>
    </recommendedName>
</protein>
<sequence>MGFGGLLLCVLLVAARGQPECRLSESSPCTLAELPKDVSTLILPGGNTRCIFSDSPKYGFQVVPGVADKLLLFFQGGGACFNDASTQTATPCLTRVVQQPLVGVFDRESLTNPFRDYTVVHINYCSGDLHVGNVARWYLDKAGQRVEQRGYANALSALKWTRSHLGRLSALVVAGSSTGALGAQLWAPALLRSLSFDAASLLIDSDLGIFPRHAEGPLLTGFGACETGLFSSMPRLQQRCTARELSIEEVFEDVATSFPRVTMAAITSTGDKMQVRFYNAVCMANMLPERLTAEGFHARLLERLEAYNRHPNFVTFLISGESNYFLPLKAYFSTEVEGIPLPRWLDDLPEGPGQSISSRCHGSCWKLAKTWSLSRPPISASEDLPTDVAPHGEDDPLIKIAAPAPSLPWWSNSYYAALVLTSLLLCAGAARERRKPAVTSFASRVLSQESDSE</sequence>
<feature type="signal peptide" evidence="1">
    <location>
        <begin position="1"/>
        <end position="17"/>
    </location>
</feature>
<organism evidence="2 3">
    <name type="scientific">Effrenium voratum</name>
    <dbReference type="NCBI Taxonomy" id="2562239"/>
    <lineage>
        <taxon>Eukaryota</taxon>
        <taxon>Sar</taxon>
        <taxon>Alveolata</taxon>
        <taxon>Dinophyceae</taxon>
        <taxon>Suessiales</taxon>
        <taxon>Symbiodiniaceae</taxon>
        <taxon>Effrenium</taxon>
    </lineage>
</organism>
<proteinExistence type="predicted"/>
<dbReference type="InterPro" id="IPR004963">
    <property type="entry name" value="PAE/NOTUM"/>
</dbReference>
<evidence type="ECO:0000313" key="2">
    <source>
        <dbReference type="EMBL" id="CAJ1410061.1"/>
    </source>
</evidence>
<dbReference type="Proteomes" id="UP001178507">
    <property type="component" value="Unassembled WGS sequence"/>
</dbReference>
<evidence type="ECO:0000313" key="3">
    <source>
        <dbReference type="Proteomes" id="UP001178507"/>
    </source>
</evidence>
<dbReference type="GO" id="GO:0016787">
    <property type="term" value="F:hydrolase activity"/>
    <property type="evidence" value="ECO:0007669"/>
    <property type="project" value="InterPro"/>
</dbReference>
<evidence type="ECO:0008006" key="4">
    <source>
        <dbReference type="Google" id="ProtNLM"/>
    </source>
</evidence>
<dbReference type="InterPro" id="IPR029058">
    <property type="entry name" value="AB_hydrolase_fold"/>
</dbReference>
<keyword evidence="1" id="KW-0732">Signal</keyword>
<gene>
    <name evidence="2" type="ORF">EVOR1521_LOCUS31003</name>
</gene>
<feature type="chain" id="PRO_5041339193" description="Pectin acetylesterase" evidence="1">
    <location>
        <begin position="18"/>
        <end position="453"/>
    </location>
</feature>
<dbReference type="Pfam" id="PF03283">
    <property type="entry name" value="PAE"/>
    <property type="match status" value="1"/>
</dbReference>
<dbReference type="EMBL" id="CAUJNA010003804">
    <property type="protein sequence ID" value="CAJ1410061.1"/>
    <property type="molecule type" value="Genomic_DNA"/>
</dbReference>
<dbReference type="AlphaFoldDB" id="A0AA36NLW6"/>
<comment type="caution">
    <text evidence="2">The sequence shown here is derived from an EMBL/GenBank/DDBJ whole genome shotgun (WGS) entry which is preliminary data.</text>
</comment>
<accession>A0AA36NLW6</accession>